<keyword evidence="4" id="KW-1185">Reference proteome</keyword>
<evidence type="ECO:0000313" key="4">
    <source>
        <dbReference type="Proteomes" id="UP000437748"/>
    </source>
</evidence>
<dbReference type="RefSeq" id="WP_153418306.1">
    <property type="nucleotide sequence ID" value="NZ_WFLM01000001.1"/>
</dbReference>
<dbReference type="InterPro" id="IPR010401">
    <property type="entry name" value="AGL/Gdb1"/>
</dbReference>
<feature type="domain" description="Glycogen debranching enzyme C-terminal" evidence="1">
    <location>
        <begin position="303"/>
        <end position="661"/>
    </location>
</feature>
<comment type="caution">
    <text evidence="3">The sequence shown here is derived from an EMBL/GenBank/DDBJ whole genome shotgun (WGS) entry which is preliminary data.</text>
</comment>
<dbReference type="FunFam" id="1.50.10.10:FF:000073">
    <property type="entry name" value="Glycogen debranching enzyme, hypothetical (TreX-like)"/>
    <property type="match status" value="1"/>
</dbReference>
<gene>
    <name evidence="3" type="ORF">GCL60_02350</name>
</gene>
<dbReference type="InterPro" id="IPR008928">
    <property type="entry name" value="6-hairpin_glycosidase_sf"/>
</dbReference>
<dbReference type="PANTHER" id="PTHR10569:SF2">
    <property type="entry name" value="GLYCOGEN DEBRANCHING ENZYME"/>
    <property type="match status" value="1"/>
</dbReference>
<dbReference type="AlphaFoldDB" id="A0A6N6W0I5"/>
<dbReference type="Pfam" id="PF12439">
    <property type="entry name" value="GDE_N"/>
    <property type="match status" value="1"/>
</dbReference>
<dbReference type="Gene3D" id="1.50.10.10">
    <property type="match status" value="1"/>
</dbReference>
<dbReference type="EMBL" id="WFLM01000001">
    <property type="protein sequence ID" value="KAB8040788.1"/>
    <property type="molecule type" value="Genomic_DNA"/>
</dbReference>
<evidence type="ECO:0000313" key="3">
    <source>
        <dbReference type="EMBL" id="KAB8040788.1"/>
    </source>
</evidence>
<dbReference type="NCBIfam" id="TIGR01561">
    <property type="entry name" value="gde_arch"/>
    <property type="match status" value="1"/>
</dbReference>
<dbReference type="InterPro" id="IPR024742">
    <property type="entry name" value="Glycogen_debranch_N"/>
</dbReference>
<dbReference type="OrthoDB" id="9761875at2"/>
<feature type="domain" description="Glycogen debranching enzyme bacterial and archaeal type N-terminal" evidence="2">
    <location>
        <begin position="25"/>
        <end position="242"/>
    </location>
</feature>
<dbReference type="GO" id="GO:0004134">
    <property type="term" value="F:4-alpha-glucanotransferase activity"/>
    <property type="evidence" value="ECO:0007669"/>
    <property type="project" value="InterPro"/>
</dbReference>
<proteinExistence type="predicted"/>
<protein>
    <submittedName>
        <fullName evidence="3">Glycogen debranching protein</fullName>
    </submittedName>
</protein>
<name>A0A6N6W0I5_9BACT</name>
<evidence type="ECO:0000259" key="2">
    <source>
        <dbReference type="Pfam" id="PF12439"/>
    </source>
</evidence>
<accession>A0A6N6W0I5</accession>
<sequence>MLEPKKNSEHFCYLNKESIQQDIYREWLIGNGLGSYASGTISGILNKRYHGLFIYSDKPPLSRKLYVSKIEETIEIENQLFLLSSNKWASDNNLFPKGFIHLECFYLDENIPVWVYNCNGTFIEKRIIVPIEQNIVYITYKLLSTNTDKVIKLKCDVFVNNRNFHHLSNLNYINIKSIENGNSIDFLNHQNDFLFEINSNFLTSKIENILYSNYDLQEEFNRGFDHIENHILGSSFYTKLKLNEISEIKISTNKYQEKNNFNSVNSIQEIKKQNQILLQNWKKTTKYTPKWIEQLIYSVNIFIVNRANQKDKKAKSILAGYHWFGDWGRDTMISLPGLCCATEQFDIAKSILENYSHYISEGMLPNRFPDDSEIPDYNTVDATMWFFEAISNYFKLTQDLPFLKEIYSKLENIIEHHLKGTRFHIKCDPNDGLLFAGQEGCQLTWMDAKIGNYVVTPRIGKTIEVNALWYNAIKNMEYFADILNQDKKKYSQLSNLIEQGFERFWNENLGYCYDVIDGPNGNDESLRPNQIIAVSLNYSPLNEYQKRNIIDICGKNLVSFFGVKSLSKNSNDYKNKYIGTPFERDSAYHQGTIWSWLLGNYAIAYYNVTLNASVAIGFLEPLEKHINEAGIGFISEIFDAESPYKPRGCIAQAWGVAETLRAWKFLSNKL</sequence>
<dbReference type="GO" id="GO:0005980">
    <property type="term" value="P:glycogen catabolic process"/>
    <property type="evidence" value="ECO:0007669"/>
    <property type="project" value="InterPro"/>
</dbReference>
<dbReference type="GO" id="GO:0004135">
    <property type="term" value="F:amylo-alpha-1,6-glucosidase activity"/>
    <property type="evidence" value="ECO:0007669"/>
    <property type="project" value="InterPro"/>
</dbReference>
<evidence type="ECO:0000259" key="1">
    <source>
        <dbReference type="Pfam" id="PF06202"/>
    </source>
</evidence>
<dbReference type="InterPro" id="IPR006451">
    <property type="entry name" value="Glycogen_debranch_arc"/>
</dbReference>
<dbReference type="InterPro" id="IPR012341">
    <property type="entry name" value="6hp_glycosidase-like_sf"/>
</dbReference>
<reference evidence="3 4" key="1">
    <citation type="submission" date="2019-10" db="EMBL/GenBank/DDBJ databases">
        <title>New species of Slilvanegrellaceae.</title>
        <authorList>
            <person name="Pitt A."/>
            <person name="Hahn M.W."/>
        </authorList>
    </citation>
    <scope>NUCLEOTIDE SEQUENCE [LARGE SCALE GENOMIC DNA]</scope>
    <source>
        <strain evidence="3 4">SP-Ram-0.45-NSY-1</strain>
    </source>
</reference>
<organism evidence="3 4">
    <name type="scientific">Silvanigrella paludirubra</name>
    <dbReference type="NCBI Taxonomy" id="2499159"/>
    <lineage>
        <taxon>Bacteria</taxon>
        <taxon>Pseudomonadati</taxon>
        <taxon>Bdellovibrionota</taxon>
        <taxon>Oligoflexia</taxon>
        <taxon>Silvanigrellales</taxon>
        <taxon>Silvanigrellaceae</taxon>
        <taxon>Silvanigrella</taxon>
    </lineage>
</organism>
<dbReference type="SUPFAM" id="SSF48208">
    <property type="entry name" value="Six-hairpin glycosidases"/>
    <property type="match status" value="1"/>
</dbReference>
<dbReference type="InterPro" id="IPR032790">
    <property type="entry name" value="GDE_C"/>
</dbReference>
<dbReference type="Proteomes" id="UP000437748">
    <property type="component" value="Unassembled WGS sequence"/>
</dbReference>
<dbReference type="PANTHER" id="PTHR10569">
    <property type="entry name" value="GLYCOGEN DEBRANCHING ENZYME"/>
    <property type="match status" value="1"/>
</dbReference>
<dbReference type="Pfam" id="PF06202">
    <property type="entry name" value="GDE_C"/>
    <property type="match status" value="1"/>
</dbReference>